<reference evidence="10 11" key="1">
    <citation type="submission" date="2016-11" db="EMBL/GenBank/DDBJ databases">
        <title>The macronuclear genome of Stentor coeruleus: a giant cell with tiny introns.</title>
        <authorList>
            <person name="Slabodnick M."/>
            <person name="Ruby J.G."/>
            <person name="Reiff S.B."/>
            <person name="Swart E.C."/>
            <person name="Gosai S."/>
            <person name="Prabakaran S."/>
            <person name="Witkowska E."/>
            <person name="Larue G.E."/>
            <person name="Fisher S."/>
            <person name="Freeman R.M."/>
            <person name="Gunawardena J."/>
            <person name="Chu W."/>
            <person name="Stover N.A."/>
            <person name="Gregory B.D."/>
            <person name="Nowacki M."/>
            <person name="Derisi J."/>
            <person name="Roy S.W."/>
            <person name="Marshall W.F."/>
            <person name="Sood P."/>
        </authorList>
    </citation>
    <scope>NUCLEOTIDE SEQUENCE [LARGE SCALE GENOMIC DNA]</scope>
    <source>
        <strain evidence="10">WM001</strain>
    </source>
</reference>
<dbReference type="EMBL" id="MPUH01000062">
    <property type="protein sequence ID" value="OMJ92390.1"/>
    <property type="molecule type" value="Genomic_DNA"/>
</dbReference>
<feature type="domain" description="Cyclic nucleotide-binding" evidence="9">
    <location>
        <begin position="427"/>
        <end position="520"/>
    </location>
</feature>
<keyword evidence="11" id="KW-1185">Reference proteome</keyword>
<dbReference type="SMART" id="SM00100">
    <property type="entry name" value="cNMP"/>
    <property type="match status" value="1"/>
</dbReference>
<dbReference type="PANTHER" id="PTHR47823">
    <property type="entry name" value="ION_TRANS DOMAIN-CONTAINING PROTEIN"/>
    <property type="match status" value="1"/>
</dbReference>
<dbReference type="InterPro" id="IPR014710">
    <property type="entry name" value="RmlC-like_jellyroll"/>
</dbReference>
<organism evidence="10 11">
    <name type="scientific">Stentor coeruleus</name>
    <dbReference type="NCBI Taxonomy" id="5963"/>
    <lineage>
        <taxon>Eukaryota</taxon>
        <taxon>Sar</taxon>
        <taxon>Alveolata</taxon>
        <taxon>Ciliophora</taxon>
        <taxon>Postciliodesmatophora</taxon>
        <taxon>Heterotrichea</taxon>
        <taxon>Heterotrichida</taxon>
        <taxon>Stentoridae</taxon>
        <taxon>Stentor</taxon>
    </lineage>
</organism>
<dbReference type="InterPro" id="IPR003938">
    <property type="entry name" value="K_chnl_volt-dep_EAG/ELK/ERG"/>
</dbReference>
<dbReference type="GO" id="GO:0005249">
    <property type="term" value="F:voltage-gated potassium channel activity"/>
    <property type="evidence" value="ECO:0007669"/>
    <property type="project" value="InterPro"/>
</dbReference>
<evidence type="ECO:0000256" key="6">
    <source>
        <dbReference type="ARBA" id="ARBA00023136"/>
    </source>
</evidence>
<keyword evidence="5" id="KW-0406">Ion transport</keyword>
<comment type="subcellular location">
    <subcellularLocation>
        <location evidence="1">Membrane</location>
        <topology evidence="1">Multi-pass membrane protein</topology>
    </subcellularLocation>
</comment>
<evidence type="ECO:0000256" key="3">
    <source>
        <dbReference type="ARBA" id="ARBA00022692"/>
    </source>
</evidence>
<accession>A0A1R2CTU8</accession>
<keyword evidence="4 8" id="KW-1133">Transmembrane helix</keyword>
<feature type="transmembrane region" description="Helical" evidence="8">
    <location>
        <begin position="248"/>
        <end position="269"/>
    </location>
</feature>
<dbReference type="AlphaFoldDB" id="A0A1R2CTU8"/>
<evidence type="ECO:0000256" key="7">
    <source>
        <dbReference type="ARBA" id="ARBA00023303"/>
    </source>
</evidence>
<proteinExistence type="predicted"/>
<gene>
    <name evidence="10" type="ORF">SteCoe_4832</name>
</gene>
<evidence type="ECO:0000313" key="11">
    <source>
        <dbReference type="Proteomes" id="UP000187209"/>
    </source>
</evidence>
<dbReference type="Gene3D" id="2.60.120.10">
    <property type="entry name" value="Jelly Rolls"/>
    <property type="match status" value="1"/>
</dbReference>
<evidence type="ECO:0000259" key="9">
    <source>
        <dbReference type="PROSITE" id="PS50042"/>
    </source>
</evidence>
<feature type="transmembrane region" description="Helical" evidence="8">
    <location>
        <begin position="322"/>
        <end position="340"/>
    </location>
</feature>
<feature type="transmembrane region" description="Helical" evidence="8">
    <location>
        <begin position="129"/>
        <end position="152"/>
    </location>
</feature>
<evidence type="ECO:0000256" key="8">
    <source>
        <dbReference type="SAM" id="Phobius"/>
    </source>
</evidence>
<dbReference type="Pfam" id="PF00027">
    <property type="entry name" value="cNMP_binding"/>
    <property type="match status" value="1"/>
</dbReference>
<feature type="transmembrane region" description="Helical" evidence="8">
    <location>
        <begin position="98"/>
        <end position="117"/>
    </location>
</feature>
<dbReference type="PANTHER" id="PTHR47823:SF9">
    <property type="entry name" value="CHROMOSOME UNDETERMINED SCAFFOLD_10, WHOLE GENOME SHOTGUN SEQUENCE"/>
    <property type="match status" value="1"/>
</dbReference>
<dbReference type="CDD" id="cd00038">
    <property type="entry name" value="CAP_ED"/>
    <property type="match status" value="1"/>
</dbReference>
<keyword evidence="6 8" id="KW-0472">Membrane</keyword>
<keyword evidence="2" id="KW-0813">Transport</keyword>
<dbReference type="Gene3D" id="1.10.287.70">
    <property type="match status" value="1"/>
</dbReference>
<comment type="caution">
    <text evidence="10">The sequence shown here is derived from an EMBL/GenBank/DDBJ whole genome shotgun (WGS) entry which is preliminary data.</text>
</comment>
<dbReference type="InterPro" id="IPR018490">
    <property type="entry name" value="cNMP-bd_dom_sf"/>
</dbReference>
<evidence type="ECO:0000256" key="2">
    <source>
        <dbReference type="ARBA" id="ARBA00022448"/>
    </source>
</evidence>
<dbReference type="OrthoDB" id="422349at2759"/>
<dbReference type="InterPro" id="IPR000595">
    <property type="entry name" value="cNMP-bd_dom"/>
</dbReference>
<protein>
    <recommendedName>
        <fullName evidence="9">Cyclic nucleotide-binding domain-containing protein</fullName>
    </recommendedName>
</protein>
<dbReference type="Pfam" id="PF00520">
    <property type="entry name" value="Ion_trans"/>
    <property type="match status" value="1"/>
</dbReference>
<dbReference type="Proteomes" id="UP000187209">
    <property type="component" value="Unassembled WGS sequence"/>
</dbReference>
<sequence length="738" mass="86515">MSSPVLERSTSGEYRRLFTRSIMTNFDKRKKKTDRMKFLWARLRVFSKVIGKLMVLKKEIRLYGSTRSCESPTLNDNETIMKKIDYKWIFNPDSNFKAAWNSVIMILLFYTATILPYRMCFNAWQYNNWMILDIIIDIVFFFDILITFNTAIVSVSERIIYSRKSIAKNYMKFWFIIDLLSCIPLEIIDTNDTESASSYNNFLRILRVSRMYRFMRILRLLKLLRFLRSQYVNNLLMKNKFNTSSGRIIIFFFILAISVHILGCLWFYVSKTDNSHITWAFVYHIEDQPDYAQYLSSIYFVFTTLTTVGYGDNTPISNIEKMFTIILMAFGVVFYSYMIGSLSSSLKSKDRITTKLKAKLNGIKEFAKAVNMSQTLHKKIVSNLKTNAFTNVLDNLDIDIIIKDLPSNLKEEIFDNMYNKITQGLTFFQGKPKSFINSLVPALKLSYYVFQDILYEEEDLPEEIYLISTGSVFLNIRRNIVFRVYFQGSYFGEIEILESTNRNCTATIGTRNAELYAISKIDLMASLKEFPHVFDELYNIARIRAIKHEESKEEALLDVEKCKKCDSISDSLSESFTSREEDESEYKQSLYDEFWFNRRDTALLISLQNDTPFKRKNRHIWSTALGKPVDLYRENRCKTDFIGTPTIRKNKFEKIKSMTNPEIKTVKSNPRIDRNTLLEREISPIMKYSEEDEDNKFDDLGINEVVDCDANEIKGNCENVISGVKGRDRNIEEHVMYK</sequence>
<evidence type="ECO:0000256" key="1">
    <source>
        <dbReference type="ARBA" id="ARBA00004141"/>
    </source>
</evidence>
<name>A0A1R2CTU8_9CILI</name>
<keyword evidence="7" id="KW-0407">Ion channel</keyword>
<dbReference type="PRINTS" id="PR01463">
    <property type="entry name" value="EAGCHANLFMLY"/>
</dbReference>
<dbReference type="GO" id="GO:0016020">
    <property type="term" value="C:membrane"/>
    <property type="evidence" value="ECO:0007669"/>
    <property type="project" value="UniProtKB-SubCell"/>
</dbReference>
<dbReference type="SUPFAM" id="SSF81324">
    <property type="entry name" value="Voltage-gated potassium channels"/>
    <property type="match status" value="1"/>
</dbReference>
<dbReference type="SUPFAM" id="SSF51206">
    <property type="entry name" value="cAMP-binding domain-like"/>
    <property type="match status" value="1"/>
</dbReference>
<evidence type="ECO:0000313" key="10">
    <source>
        <dbReference type="EMBL" id="OMJ92390.1"/>
    </source>
</evidence>
<dbReference type="InterPro" id="IPR005821">
    <property type="entry name" value="Ion_trans_dom"/>
</dbReference>
<dbReference type="FunFam" id="1.10.287.70:FF:000123">
    <property type="entry name" value="Potassium channel KAT3"/>
    <property type="match status" value="1"/>
</dbReference>
<evidence type="ECO:0000256" key="4">
    <source>
        <dbReference type="ARBA" id="ARBA00022989"/>
    </source>
</evidence>
<keyword evidence="3 8" id="KW-0812">Transmembrane</keyword>
<dbReference type="PROSITE" id="PS50042">
    <property type="entry name" value="CNMP_BINDING_3"/>
    <property type="match status" value="1"/>
</dbReference>
<feature type="transmembrane region" description="Helical" evidence="8">
    <location>
        <begin position="291"/>
        <end position="310"/>
    </location>
</feature>
<evidence type="ECO:0000256" key="5">
    <source>
        <dbReference type="ARBA" id="ARBA00023065"/>
    </source>
</evidence>